<dbReference type="AlphaFoldDB" id="A0A6I6SIY3"/>
<dbReference type="InterPro" id="IPR023936">
    <property type="entry name" value="RutE-like"/>
</dbReference>
<dbReference type="NCBIfam" id="NF003768">
    <property type="entry name" value="PRK05365.1"/>
    <property type="match status" value="1"/>
</dbReference>
<dbReference type="KEGG" id="htx:EKK97_02005"/>
<dbReference type="GO" id="GO:0016491">
    <property type="term" value="F:oxidoreductase activity"/>
    <property type="evidence" value="ECO:0007669"/>
    <property type="project" value="UniProtKB-UniRule"/>
</dbReference>
<dbReference type="EC" id="1.-.-.-" evidence="5"/>
<evidence type="ECO:0000256" key="1">
    <source>
        <dbReference type="ARBA" id="ARBA00022630"/>
    </source>
</evidence>
<evidence type="ECO:0000313" key="8">
    <source>
        <dbReference type="Proteomes" id="UP000464013"/>
    </source>
</evidence>
<evidence type="ECO:0000256" key="2">
    <source>
        <dbReference type="ARBA" id="ARBA00022643"/>
    </source>
</evidence>
<evidence type="ECO:0000313" key="7">
    <source>
        <dbReference type="EMBL" id="QHC48616.1"/>
    </source>
</evidence>
<evidence type="ECO:0000256" key="5">
    <source>
        <dbReference type="HAMAP-Rule" id="MF_01204"/>
    </source>
</evidence>
<sequence>MPRQSLDDTALDTVFREAHTHYGFKPAPIDEATLRALYDLLKWGPTSMNCQPARYVFVVSDEGKSRLMPALSEGNRDKVHEAPATVIVAVDTRFYEFMPRIFPSSPNARERFAENPDKASDTAWRNGTLQGAYLIVAARMLGLDVGPMSGFDNAMVDEEFFPDGRYKSNFLVNLGVGEPASQRPRGTRLAFEEVAEVV</sequence>
<dbReference type="Gene3D" id="3.40.109.10">
    <property type="entry name" value="NADH Oxidase"/>
    <property type="match status" value="1"/>
</dbReference>
<evidence type="ECO:0000256" key="4">
    <source>
        <dbReference type="ARBA" id="ARBA00023002"/>
    </source>
</evidence>
<evidence type="ECO:0000259" key="6">
    <source>
        <dbReference type="Pfam" id="PF00881"/>
    </source>
</evidence>
<accession>A0A6I6SIY3</accession>
<dbReference type="PANTHER" id="PTHR43543">
    <property type="entry name" value="MALONIC SEMIALDEHYDE REDUCTASE RUTE-RELATED"/>
    <property type="match status" value="1"/>
</dbReference>
<dbReference type="CDD" id="cd02148">
    <property type="entry name" value="RutE-like"/>
    <property type="match status" value="1"/>
</dbReference>
<dbReference type="Proteomes" id="UP000464013">
    <property type="component" value="Chromosome"/>
</dbReference>
<organism evidence="7 8">
    <name type="scientific">Billgrantia tianxiuensis</name>
    <dbReference type="NCBI Taxonomy" id="2497861"/>
    <lineage>
        <taxon>Bacteria</taxon>
        <taxon>Pseudomonadati</taxon>
        <taxon>Pseudomonadota</taxon>
        <taxon>Gammaproteobacteria</taxon>
        <taxon>Oceanospirillales</taxon>
        <taxon>Halomonadaceae</taxon>
        <taxon>Billgrantia</taxon>
    </lineage>
</organism>
<evidence type="ECO:0000256" key="3">
    <source>
        <dbReference type="ARBA" id="ARBA00022857"/>
    </source>
</evidence>
<dbReference type="Pfam" id="PF00881">
    <property type="entry name" value="Nitroreductase"/>
    <property type="match status" value="1"/>
</dbReference>
<dbReference type="InterPro" id="IPR050461">
    <property type="entry name" value="Nitroreductase_HadB/RutE"/>
</dbReference>
<keyword evidence="3 5" id="KW-0521">NADP</keyword>
<dbReference type="SUPFAM" id="SSF55469">
    <property type="entry name" value="FMN-dependent nitroreductase-like"/>
    <property type="match status" value="1"/>
</dbReference>
<proteinExistence type="inferred from homology"/>
<dbReference type="RefSeq" id="WP_159548435.1">
    <property type="nucleotide sequence ID" value="NZ_CP035042.1"/>
</dbReference>
<keyword evidence="4 5" id="KW-0560">Oxidoreductase</keyword>
<gene>
    <name evidence="7" type="ORF">EKK97_02005</name>
</gene>
<dbReference type="HAMAP" id="MF_01204">
    <property type="entry name" value="Oxidoreductase_RutE_HadB"/>
    <property type="match status" value="1"/>
</dbReference>
<keyword evidence="1 5" id="KW-0285">Flavoprotein</keyword>
<dbReference type="OrthoDB" id="9784375at2"/>
<dbReference type="EMBL" id="CP035042">
    <property type="protein sequence ID" value="QHC48616.1"/>
    <property type="molecule type" value="Genomic_DNA"/>
</dbReference>
<keyword evidence="8" id="KW-1185">Reference proteome</keyword>
<feature type="domain" description="Nitroreductase" evidence="6">
    <location>
        <begin position="17"/>
        <end position="161"/>
    </location>
</feature>
<dbReference type="InterPro" id="IPR000415">
    <property type="entry name" value="Nitroreductase-like"/>
</dbReference>
<keyword evidence="5" id="KW-0520">NAD</keyword>
<reference evidence="7 8" key="1">
    <citation type="submission" date="2019-01" db="EMBL/GenBank/DDBJ databases">
        <title>Complete genome of a denitifying bacterium Halomons sp. BC-M4-5.</title>
        <authorList>
            <person name="Wang L."/>
            <person name="Shao Z."/>
        </authorList>
    </citation>
    <scope>NUCLEOTIDE SEQUENCE [LARGE SCALE GENOMIC DNA]</scope>
    <source>
        <strain evidence="7 8">BC-M4-5</strain>
    </source>
</reference>
<comment type="similarity">
    <text evidence="5">Belongs to the nitroreductase family. HadB/RutE subfamily.</text>
</comment>
<name>A0A6I6SIY3_9GAMM</name>
<protein>
    <recommendedName>
        <fullName evidence="5">Putative NADH dehydrogenase/NAD(P)H nitroreductase EKK97_02005</fullName>
        <ecNumber evidence="5">1.-.-.-</ecNumber>
    </recommendedName>
</protein>
<comment type="cofactor">
    <cofactor evidence="5">
        <name>FMN</name>
        <dbReference type="ChEBI" id="CHEBI:58210"/>
    </cofactor>
</comment>
<dbReference type="InterPro" id="IPR029479">
    <property type="entry name" value="Nitroreductase"/>
</dbReference>
<dbReference type="PANTHER" id="PTHR43543:SF1">
    <property type="entry name" value="MALONIC SEMIALDEHYDE REDUCTASE RUTE-RELATED"/>
    <property type="match status" value="1"/>
</dbReference>
<keyword evidence="2 5" id="KW-0288">FMN</keyword>